<keyword evidence="2" id="KW-0808">Transferase</keyword>
<dbReference type="PANTHER" id="PTHR43031:SF1">
    <property type="entry name" value="PYRIDINE NUCLEOTIDE-DISULPHIDE OXIDOREDUCTASE"/>
    <property type="match status" value="1"/>
</dbReference>
<sequence length="117" mass="12049">MFSFFGSSAKRFTAADAVAMAARGEITLLDVREAGEIAASGTARGGVHIPLAMVQLKANPQGPDHDKRLDPAKPVAVFCAVGGRAGQAAQVLERLGYTAHNIGGFGDWLSAGGAVQR</sequence>
<dbReference type="EMBL" id="JAAIVJ010000001">
    <property type="protein sequence ID" value="NEY88943.1"/>
    <property type="molecule type" value="Genomic_DNA"/>
</dbReference>
<dbReference type="PANTHER" id="PTHR43031">
    <property type="entry name" value="FAD-DEPENDENT OXIDOREDUCTASE"/>
    <property type="match status" value="1"/>
</dbReference>
<dbReference type="InterPro" id="IPR036873">
    <property type="entry name" value="Rhodanese-like_dom_sf"/>
</dbReference>
<dbReference type="GO" id="GO:0016740">
    <property type="term" value="F:transferase activity"/>
    <property type="evidence" value="ECO:0007669"/>
    <property type="project" value="UniProtKB-KW"/>
</dbReference>
<dbReference type="Proteomes" id="UP000477782">
    <property type="component" value="Unassembled WGS sequence"/>
</dbReference>
<dbReference type="InterPro" id="IPR050229">
    <property type="entry name" value="GlpE_sulfurtransferase"/>
</dbReference>
<reference evidence="2 3" key="1">
    <citation type="submission" date="2020-02" db="EMBL/GenBank/DDBJ databases">
        <authorList>
            <person name="Chen W.-M."/>
        </authorList>
    </citation>
    <scope>NUCLEOTIDE SEQUENCE [LARGE SCALE GENOMIC DNA]</scope>
    <source>
        <strain evidence="2 3">KMS-5</strain>
    </source>
</reference>
<feature type="domain" description="Rhodanese" evidence="1">
    <location>
        <begin position="22"/>
        <end position="117"/>
    </location>
</feature>
<accession>A0A6M0QQK1</accession>
<keyword evidence="3" id="KW-1185">Reference proteome</keyword>
<dbReference type="Gene3D" id="3.40.250.10">
    <property type="entry name" value="Rhodanese-like domain"/>
    <property type="match status" value="1"/>
</dbReference>
<gene>
    <name evidence="2" type="ORF">G4Z14_01405</name>
</gene>
<protein>
    <submittedName>
        <fullName evidence="2">Sulfurtransferase</fullName>
    </submittedName>
</protein>
<evidence type="ECO:0000259" key="1">
    <source>
        <dbReference type="PROSITE" id="PS50206"/>
    </source>
</evidence>
<dbReference type="SMART" id="SM00450">
    <property type="entry name" value="RHOD"/>
    <property type="match status" value="1"/>
</dbReference>
<evidence type="ECO:0000313" key="3">
    <source>
        <dbReference type="Proteomes" id="UP000477782"/>
    </source>
</evidence>
<dbReference type="SUPFAM" id="SSF52821">
    <property type="entry name" value="Rhodanese/Cell cycle control phosphatase"/>
    <property type="match status" value="1"/>
</dbReference>
<dbReference type="RefSeq" id="WP_164622969.1">
    <property type="nucleotide sequence ID" value="NZ_JAAIVJ010000001.1"/>
</dbReference>
<dbReference type="InterPro" id="IPR001763">
    <property type="entry name" value="Rhodanese-like_dom"/>
</dbReference>
<evidence type="ECO:0000313" key="2">
    <source>
        <dbReference type="EMBL" id="NEY88943.1"/>
    </source>
</evidence>
<organism evidence="2 3">
    <name type="scientific">Tabrizicola oligotrophica</name>
    <dbReference type="NCBI Taxonomy" id="2710650"/>
    <lineage>
        <taxon>Bacteria</taxon>
        <taxon>Pseudomonadati</taxon>
        <taxon>Pseudomonadota</taxon>
        <taxon>Alphaproteobacteria</taxon>
        <taxon>Rhodobacterales</taxon>
        <taxon>Paracoccaceae</taxon>
        <taxon>Tabrizicola</taxon>
    </lineage>
</organism>
<dbReference type="PROSITE" id="PS50206">
    <property type="entry name" value="RHODANESE_3"/>
    <property type="match status" value="1"/>
</dbReference>
<proteinExistence type="predicted"/>
<comment type="caution">
    <text evidence="2">The sequence shown here is derived from an EMBL/GenBank/DDBJ whole genome shotgun (WGS) entry which is preliminary data.</text>
</comment>
<dbReference type="Pfam" id="PF00581">
    <property type="entry name" value="Rhodanese"/>
    <property type="match status" value="1"/>
</dbReference>
<name>A0A6M0QQK1_9RHOB</name>
<dbReference type="AlphaFoldDB" id="A0A6M0QQK1"/>